<dbReference type="InterPro" id="IPR036393">
    <property type="entry name" value="AceGlu_kinase-like_sf"/>
</dbReference>
<comment type="similarity">
    <text evidence="2 10">Belongs to the UMP kinase family.</text>
</comment>
<organism evidence="13 14">
    <name type="scientific">Paenibacillus alvei</name>
    <name type="common">Bacillus alvei</name>
    <dbReference type="NCBI Taxonomy" id="44250"/>
    <lineage>
        <taxon>Bacteria</taxon>
        <taxon>Bacillati</taxon>
        <taxon>Bacillota</taxon>
        <taxon>Bacilli</taxon>
        <taxon>Bacillales</taxon>
        <taxon>Paenibacillaceae</taxon>
        <taxon>Paenibacillus</taxon>
    </lineage>
</organism>
<dbReference type="PANTHER" id="PTHR42833">
    <property type="entry name" value="URIDYLATE KINASE"/>
    <property type="match status" value="1"/>
</dbReference>
<feature type="binding site" evidence="10">
    <location>
        <position position="116"/>
    </location>
    <ligand>
        <name>UMP</name>
        <dbReference type="ChEBI" id="CHEBI:57865"/>
    </ligand>
</feature>
<feature type="binding site" evidence="10">
    <location>
        <position position="117"/>
    </location>
    <ligand>
        <name>ATP</name>
        <dbReference type="ChEBI" id="CHEBI:30616"/>
    </ligand>
</feature>
<dbReference type="UniPathway" id="UPA00159">
    <property type="reaction ID" value="UER00275"/>
</dbReference>
<evidence type="ECO:0000256" key="9">
    <source>
        <dbReference type="ARBA" id="ARBA00047767"/>
    </source>
</evidence>
<dbReference type="AlphaFoldDB" id="A0A383RI94"/>
<evidence type="ECO:0000313" key="14">
    <source>
        <dbReference type="Proteomes" id="UP000304148"/>
    </source>
</evidence>
<dbReference type="FunFam" id="3.40.1160.10:FF:000001">
    <property type="entry name" value="Uridylate kinase"/>
    <property type="match status" value="1"/>
</dbReference>
<dbReference type="GO" id="GO:0005737">
    <property type="term" value="C:cytoplasm"/>
    <property type="evidence" value="ECO:0007669"/>
    <property type="project" value="UniProtKB-SubCell"/>
</dbReference>
<protein>
    <recommendedName>
        <fullName evidence="10">Uridylate kinase</fullName>
        <shortName evidence="10">UK</shortName>
        <ecNumber evidence="10">2.7.4.22</ecNumber>
    </recommendedName>
    <alternativeName>
        <fullName evidence="10">Uridine monophosphate kinase</fullName>
        <shortName evidence="10">UMP kinase</shortName>
        <shortName evidence="10">UMPK</shortName>
    </alternativeName>
</protein>
<dbReference type="HAMAP" id="MF_01220_B">
    <property type="entry name" value="PyrH_B"/>
    <property type="match status" value="1"/>
</dbReference>
<comment type="catalytic activity">
    <reaction evidence="9 10">
        <text>UMP + ATP = UDP + ADP</text>
        <dbReference type="Rhea" id="RHEA:24400"/>
        <dbReference type="ChEBI" id="CHEBI:30616"/>
        <dbReference type="ChEBI" id="CHEBI:57865"/>
        <dbReference type="ChEBI" id="CHEBI:58223"/>
        <dbReference type="ChEBI" id="CHEBI:456216"/>
        <dbReference type="EC" id="2.7.4.22"/>
    </reaction>
</comment>
<dbReference type="InterPro" id="IPR001048">
    <property type="entry name" value="Asp/Glu/Uridylate_kinase"/>
</dbReference>
<evidence type="ECO:0000256" key="5">
    <source>
        <dbReference type="ARBA" id="ARBA00022741"/>
    </source>
</evidence>
<keyword evidence="10" id="KW-0963">Cytoplasm</keyword>
<evidence type="ECO:0000256" key="6">
    <source>
        <dbReference type="ARBA" id="ARBA00022777"/>
    </source>
</evidence>
<dbReference type="PANTHER" id="PTHR42833:SF4">
    <property type="entry name" value="URIDYLATE KINASE PUMPKIN, CHLOROPLASTIC"/>
    <property type="match status" value="1"/>
</dbReference>
<keyword evidence="11" id="KW-0472">Membrane</keyword>
<feature type="binding site" evidence="10">
    <location>
        <position position="235"/>
    </location>
    <ligand>
        <name>ATP</name>
        <dbReference type="ChEBI" id="CHEBI:30616"/>
    </ligand>
</feature>
<dbReference type="EC" id="2.7.4.22" evidence="10"/>
<keyword evidence="11" id="KW-1133">Transmembrane helix</keyword>
<comment type="caution">
    <text evidence="10">Lacks conserved residue(s) required for the propagation of feature annotation.</text>
</comment>
<evidence type="ECO:0000256" key="1">
    <source>
        <dbReference type="ARBA" id="ARBA00004791"/>
    </source>
</evidence>
<evidence type="ECO:0000256" key="8">
    <source>
        <dbReference type="ARBA" id="ARBA00022975"/>
    </source>
</evidence>
<accession>A0A383RI94</accession>
<evidence type="ECO:0000256" key="2">
    <source>
        <dbReference type="ARBA" id="ARBA00007614"/>
    </source>
</evidence>
<dbReference type="GO" id="GO:0006225">
    <property type="term" value="P:UDP biosynthetic process"/>
    <property type="evidence" value="ECO:0007669"/>
    <property type="project" value="TreeGrafter"/>
</dbReference>
<dbReference type="GO" id="GO:0033862">
    <property type="term" value="F:UMP kinase activity"/>
    <property type="evidence" value="ECO:0007669"/>
    <property type="project" value="UniProtKB-EC"/>
</dbReference>
<proteinExistence type="inferred from homology"/>
<comment type="subcellular location">
    <subcellularLocation>
        <location evidence="10">Cytoplasm</location>
    </subcellularLocation>
</comment>
<evidence type="ECO:0000256" key="10">
    <source>
        <dbReference type="HAMAP-Rule" id="MF_01220"/>
    </source>
</evidence>
<keyword evidence="6 10" id="KW-0418">Kinase</keyword>
<evidence type="ECO:0000259" key="12">
    <source>
        <dbReference type="Pfam" id="PF00696"/>
    </source>
</evidence>
<dbReference type="CDD" id="cd04254">
    <property type="entry name" value="AAK_UMPK-PyrH-Ec"/>
    <property type="match status" value="1"/>
</dbReference>
<dbReference type="GO" id="GO:0005524">
    <property type="term" value="F:ATP binding"/>
    <property type="evidence" value="ECO:0007669"/>
    <property type="project" value="UniProtKB-KW"/>
</dbReference>
<dbReference type="SUPFAM" id="SSF53633">
    <property type="entry name" value="Carbamate kinase-like"/>
    <property type="match status" value="1"/>
</dbReference>
<feature type="domain" description="Aspartate/glutamate/uridylate kinase" evidence="12">
    <location>
        <begin position="69"/>
        <end position="280"/>
    </location>
</feature>
<dbReference type="InterPro" id="IPR015963">
    <property type="entry name" value="Uridylate_kinase_bac"/>
</dbReference>
<keyword evidence="4 10" id="KW-0808">Transferase</keyword>
<comment type="activity regulation">
    <text evidence="10">Inhibited by UTP.</text>
</comment>
<keyword evidence="11" id="KW-0812">Transmembrane</keyword>
<comment type="subunit">
    <text evidence="10">Homohexamer.</text>
</comment>
<name>A0A383RI94_PAEAL</name>
<feature type="transmembrane region" description="Helical" evidence="11">
    <location>
        <begin position="47"/>
        <end position="66"/>
    </location>
</feature>
<dbReference type="Proteomes" id="UP000304148">
    <property type="component" value="Chromosome"/>
</dbReference>
<keyword evidence="8 10" id="KW-0665">Pyrimidine biosynthesis</keyword>
<evidence type="ECO:0000256" key="3">
    <source>
        <dbReference type="ARBA" id="ARBA00022533"/>
    </source>
</evidence>
<dbReference type="Pfam" id="PF00696">
    <property type="entry name" value="AA_kinase"/>
    <property type="match status" value="1"/>
</dbReference>
<keyword evidence="5 10" id="KW-0547">Nucleotide-binding</keyword>
<dbReference type="EMBL" id="LS992241">
    <property type="protein sequence ID" value="SYX86797.1"/>
    <property type="molecule type" value="Genomic_DNA"/>
</dbReference>
<reference evidence="14" key="1">
    <citation type="submission" date="2018-08" db="EMBL/GenBank/DDBJ databases">
        <authorList>
            <person name="Chevrot R."/>
        </authorList>
    </citation>
    <scope>NUCLEOTIDE SEQUENCE [LARGE SCALE GENOMIC DNA]</scope>
</reference>
<gene>
    <name evidence="10 13" type="primary">pyrH</name>
    <name evidence="13" type="ORF">PBLR_15223</name>
</gene>
<keyword evidence="3" id="KW-0021">Allosteric enzyme</keyword>
<feature type="binding site" evidence="10">
    <location>
        <position position="226"/>
    </location>
    <ligand>
        <name>ATP</name>
        <dbReference type="ChEBI" id="CHEBI:30616"/>
    </ligand>
</feature>
<feature type="binding site" evidence="10">
    <location>
        <begin position="74"/>
        <end position="77"/>
    </location>
    <ligand>
        <name>ATP</name>
        <dbReference type="ChEBI" id="CHEBI:30616"/>
    </ligand>
</feature>
<feature type="binding site" evidence="10">
    <location>
        <begin position="198"/>
        <end position="205"/>
    </location>
    <ligand>
        <name>UMP</name>
        <dbReference type="ChEBI" id="CHEBI:57865"/>
    </ligand>
</feature>
<evidence type="ECO:0000256" key="11">
    <source>
        <dbReference type="SAM" id="Phobius"/>
    </source>
</evidence>
<comment type="function">
    <text evidence="10">Catalyzes the reversible phosphorylation of UMP to UDP.</text>
</comment>
<evidence type="ECO:0000256" key="4">
    <source>
        <dbReference type="ARBA" id="ARBA00022679"/>
    </source>
</evidence>
<dbReference type="GO" id="GO:0044210">
    <property type="term" value="P:'de novo' CTP biosynthetic process"/>
    <property type="evidence" value="ECO:0007669"/>
    <property type="project" value="UniProtKB-UniRule"/>
</dbReference>
<evidence type="ECO:0000256" key="7">
    <source>
        <dbReference type="ARBA" id="ARBA00022840"/>
    </source>
</evidence>
<dbReference type="Gene3D" id="3.40.1160.10">
    <property type="entry name" value="Acetylglutamate kinase-like"/>
    <property type="match status" value="1"/>
</dbReference>
<keyword evidence="7 10" id="KW-0067">ATP-binding</keyword>
<dbReference type="NCBIfam" id="TIGR02075">
    <property type="entry name" value="pyrH_bact"/>
    <property type="match status" value="1"/>
</dbReference>
<feature type="binding site" evidence="10">
    <location>
        <position position="121"/>
    </location>
    <ligand>
        <name>ATP</name>
        <dbReference type="ChEBI" id="CHEBI:30616"/>
    </ligand>
</feature>
<comment type="pathway">
    <text evidence="1 10">Pyrimidine metabolism; CTP biosynthesis via de novo pathway; UDP from UMP (UMPK route): step 1/1.</text>
</comment>
<evidence type="ECO:0000313" key="13">
    <source>
        <dbReference type="EMBL" id="SYX86797.1"/>
    </source>
</evidence>
<sequence length="309" mass="34453">MLIFLYGFFTIGGNQDKKEWEYELEAEGEPFVRYFIIICPFHKNTKAFAALVFFYFANFYGGVGMTRYKRVMIKLSGGAVAGSSEFGFAPDRLEHIASEVMSVVELGIEVSIVIGGGNIFRGNMAESWGIERAEADNIGTLATVINSLMLRGVLKAKTDKEVRVMTAVPVTSVAEPYIRLRAIHHLEKGYIVIFAGGNGQPYVTTDYPSVQRAIEVNCDALLVAKQGVDGVLEADPRTNKDARKFASLHYNDVIQHNLRVMDQSAFILARDFRLPIHVFNFDRPGTMRDICEGQNNGTLISEESILQFD</sequence>
<feature type="binding site" evidence="10">
    <location>
        <position position="136"/>
    </location>
    <ligand>
        <name>UMP</name>
        <dbReference type="ChEBI" id="CHEBI:57865"/>
    </ligand>
</feature>